<comment type="caution">
    <text evidence="2">The sequence shown here is derived from an EMBL/GenBank/DDBJ whole genome shotgun (WGS) entry which is preliminary data.</text>
</comment>
<dbReference type="Gene3D" id="3.10.180.10">
    <property type="entry name" value="2,3-Dihydroxybiphenyl 1,2-Dioxygenase, domain 1"/>
    <property type="match status" value="1"/>
</dbReference>
<dbReference type="Proteomes" id="UP000293142">
    <property type="component" value="Unassembled WGS sequence"/>
</dbReference>
<dbReference type="AlphaFoldDB" id="A0A4Q9DGM2"/>
<dbReference type="OrthoDB" id="9795306at2"/>
<gene>
    <name evidence="2" type="ORF">EYB31_30700</name>
</gene>
<feature type="domain" description="Glyoxalase/fosfomycin resistance/dioxygenase" evidence="1">
    <location>
        <begin position="11"/>
        <end position="125"/>
    </location>
</feature>
<dbReference type="RefSeq" id="WP_131017323.1">
    <property type="nucleotide sequence ID" value="NZ_SIRE01000026.1"/>
</dbReference>
<dbReference type="InterPro" id="IPR004360">
    <property type="entry name" value="Glyas_Fos-R_dOase_dom"/>
</dbReference>
<name>A0A4Q9DGM2_9BACL</name>
<organism evidence="2 3">
    <name type="scientific">Paenibacillus thalictri</name>
    <dbReference type="NCBI Taxonomy" id="2527873"/>
    <lineage>
        <taxon>Bacteria</taxon>
        <taxon>Bacillati</taxon>
        <taxon>Bacillota</taxon>
        <taxon>Bacilli</taxon>
        <taxon>Bacillales</taxon>
        <taxon>Paenibacillaceae</taxon>
        <taxon>Paenibacillus</taxon>
    </lineage>
</organism>
<dbReference type="PANTHER" id="PTHR33990:SF1">
    <property type="entry name" value="PROTEIN YJDN"/>
    <property type="match status" value="1"/>
</dbReference>
<accession>A0A4Q9DGM2</accession>
<sequence>MATLIPYIYSYDARRQAEFYAQALKGEIVSIRTFADMPNAKDHMKDKVMHLVLQAAGLTFFMSDSGPVQRGDGMDLTLVFDTEEEARQAFEGLAAGGQVLMPFEKMFWGTMFGRLTDPFGVRWQVSTKD</sequence>
<dbReference type="InterPro" id="IPR029068">
    <property type="entry name" value="Glyas_Bleomycin-R_OHBP_Dase"/>
</dbReference>
<proteinExistence type="predicted"/>
<keyword evidence="3" id="KW-1185">Reference proteome</keyword>
<dbReference type="EMBL" id="SIRE01000026">
    <property type="protein sequence ID" value="TBL71457.1"/>
    <property type="molecule type" value="Genomic_DNA"/>
</dbReference>
<evidence type="ECO:0000313" key="3">
    <source>
        <dbReference type="Proteomes" id="UP000293142"/>
    </source>
</evidence>
<dbReference type="SUPFAM" id="SSF54593">
    <property type="entry name" value="Glyoxalase/Bleomycin resistance protein/Dihydroxybiphenyl dioxygenase"/>
    <property type="match status" value="1"/>
</dbReference>
<evidence type="ECO:0000313" key="2">
    <source>
        <dbReference type="EMBL" id="TBL71457.1"/>
    </source>
</evidence>
<dbReference type="PANTHER" id="PTHR33990">
    <property type="entry name" value="PROTEIN YJDN-RELATED"/>
    <property type="match status" value="1"/>
</dbReference>
<dbReference type="InterPro" id="IPR028973">
    <property type="entry name" value="PhnB-like"/>
</dbReference>
<evidence type="ECO:0000259" key="1">
    <source>
        <dbReference type="Pfam" id="PF00903"/>
    </source>
</evidence>
<dbReference type="CDD" id="cd06588">
    <property type="entry name" value="PhnB_like"/>
    <property type="match status" value="1"/>
</dbReference>
<dbReference type="Pfam" id="PF00903">
    <property type="entry name" value="Glyoxalase"/>
    <property type="match status" value="1"/>
</dbReference>
<protein>
    <submittedName>
        <fullName evidence="2">VOC family protein</fullName>
    </submittedName>
</protein>
<reference evidence="2 3" key="1">
    <citation type="submission" date="2019-02" db="EMBL/GenBank/DDBJ databases">
        <title>Paenibacillus sp. nov., isolated from surface-sterilized tissue of Thalictrum simplex L.</title>
        <authorList>
            <person name="Tuo L."/>
        </authorList>
    </citation>
    <scope>NUCLEOTIDE SEQUENCE [LARGE SCALE GENOMIC DNA]</scope>
    <source>
        <strain evidence="2 3">N2SHLJ1</strain>
    </source>
</reference>